<reference evidence="2 3" key="1">
    <citation type="journal article" date="2014" name="Proc. Natl. Acad. Sci. U.S.A.">
        <title>Functional characterization of flavobacteria rhodopsins reveals a unique class of light-driven chloride pump in bacteria.</title>
        <authorList>
            <person name="Yoshizawa S."/>
            <person name="Kumagai Y."/>
            <person name="Kim H."/>
            <person name="Ogura Y."/>
            <person name="Hayashi T."/>
            <person name="Iwasaki W."/>
            <person name="DeLong E.F."/>
            <person name="Kogure K."/>
        </authorList>
    </citation>
    <scope>NUCLEOTIDE SEQUENCE [LARGE SCALE GENOMIC DNA]</scope>
    <source>
        <strain evidence="2 3">S1-08</strain>
    </source>
</reference>
<dbReference type="InterPro" id="IPR002938">
    <property type="entry name" value="FAD-bd"/>
</dbReference>
<name>W8VRK2_9FLAO</name>
<dbReference type="AlphaFoldDB" id="W8VRK2"/>
<dbReference type="InterPro" id="IPR050407">
    <property type="entry name" value="Geranylgeranyl_reductase"/>
</dbReference>
<sequence length="330" mass="37704">MCGEYLSAEISDLLQSKGINLSKLSDVHIDNFQISLHNGKRISSRLPLGGYGISRFYLDNELFKKASETCTIKKERVVEIYDDQEIQKVITNESSYTCKQVIVATGKRSQLDRQLKREFMQTKSEWLAVKMHYDYEFPTDRVELHNFDGGYAGLSKTESGAVNLCYLTSFRSFKRYKDVAVFQEKVLSANPHLKVFFEKAVPLWKKPITISQISFGAKKQGAHQLLFIGDCAGLIHPLCGNGMAMAIHSAHIAVSAIDEYLNGRLNRKQMIQRYNKNWRSTFSSRMLMGRCMQAILIHPGITRVMYNILHRLPFLMPKIIKKTHGKPVQS</sequence>
<dbReference type="InterPro" id="IPR036188">
    <property type="entry name" value="FAD/NAD-bd_sf"/>
</dbReference>
<evidence type="ECO:0000313" key="2">
    <source>
        <dbReference type="EMBL" id="BAO56319.1"/>
    </source>
</evidence>
<dbReference type="HOGENOM" id="CLU_024648_5_3_10"/>
<dbReference type="GO" id="GO:0071949">
    <property type="term" value="F:FAD binding"/>
    <property type="evidence" value="ECO:0007669"/>
    <property type="project" value="InterPro"/>
</dbReference>
<proteinExistence type="predicted"/>
<protein>
    <submittedName>
        <fullName evidence="2">Probable alkylhalidase homolog</fullName>
    </submittedName>
</protein>
<dbReference type="PANTHER" id="PTHR42685">
    <property type="entry name" value="GERANYLGERANYL DIPHOSPHATE REDUCTASE"/>
    <property type="match status" value="1"/>
</dbReference>
<dbReference type="Proteomes" id="UP000031760">
    <property type="component" value="Chromosome"/>
</dbReference>
<dbReference type="SUPFAM" id="SSF51905">
    <property type="entry name" value="FAD/NAD(P)-binding domain"/>
    <property type="match status" value="1"/>
</dbReference>
<dbReference type="Gene3D" id="3.50.50.60">
    <property type="entry name" value="FAD/NAD(P)-binding domain"/>
    <property type="match status" value="1"/>
</dbReference>
<accession>W8VRK2</accession>
<feature type="domain" description="FAD-binding" evidence="1">
    <location>
        <begin position="70"/>
        <end position="277"/>
    </location>
</feature>
<dbReference type="Pfam" id="PF01494">
    <property type="entry name" value="FAD_binding_3"/>
    <property type="match status" value="1"/>
</dbReference>
<dbReference type="PANTHER" id="PTHR42685:SF22">
    <property type="entry name" value="CONDITIONED MEDIUM FACTOR RECEPTOR 1"/>
    <property type="match status" value="1"/>
</dbReference>
<evidence type="ECO:0000313" key="3">
    <source>
        <dbReference type="Proteomes" id="UP000031760"/>
    </source>
</evidence>
<dbReference type="KEGG" id="nmf:NMS_2310"/>
<keyword evidence="3" id="KW-1185">Reference proteome</keyword>
<dbReference type="STRING" id="1454201.NMS_2310"/>
<gene>
    <name evidence="2" type="ORF">NMS_2310</name>
</gene>
<evidence type="ECO:0000259" key="1">
    <source>
        <dbReference type="Pfam" id="PF01494"/>
    </source>
</evidence>
<dbReference type="EMBL" id="AP014548">
    <property type="protein sequence ID" value="BAO56319.1"/>
    <property type="molecule type" value="Genomic_DNA"/>
</dbReference>
<organism evidence="2 3">
    <name type="scientific">Nonlabens marinus S1-08</name>
    <dbReference type="NCBI Taxonomy" id="1454201"/>
    <lineage>
        <taxon>Bacteria</taxon>
        <taxon>Pseudomonadati</taxon>
        <taxon>Bacteroidota</taxon>
        <taxon>Flavobacteriia</taxon>
        <taxon>Flavobacteriales</taxon>
        <taxon>Flavobacteriaceae</taxon>
        <taxon>Nonlabens</taxon>
    </lineage>
</organism>